<proteinExistence type="inferred from homology"/>
<dbReference type="Proteomes" id="UP000240243">
    <property type="component" value="Unassembled WGS sequence"/>
</dbReference>
<accession>A0A2P7R7N7</accession>
<keyword evidence="2 3" id="KW-0378">Hydrolase</keyword>
<dbReference type="RefSeq" id="WP_106728837.1">
    <property type="nucleotide sequence ID" value="NZ_PXYG01000002.1"/>
</dbReference>
<dbReference type="InterPro" id="IPR040170">
    <property type="entry name" value="Cytosol_ACT"/>
</dbReference>
<evidence type="ECO:0000256" key="1">
    <source>
        <dbReference type="ARBA" id="ARBA00010458"/>
    </source>
</evidence>
<dbReference type="AlphaFoldDB" id="A0A2P7R7N7"/>
<dbReference type="GO" id="GO:0052816">
    <property type="term" value="F:long-chain fatty acyl-CoA hydrolase activity"/>
    <property type="evidence" value="ECO:0007669"/>
    <property type="project" value="TreeGrafter"/>
</dbReference>
<evidence type="ECO:0000256" key="3">
    <source>
        <dbReference type="PROSITE-ProRule" id="PRU01106"/>
    </source>
</evidence>
<dbReference type="OrthoDB" id="9801856at2"/>
<dbReference type="Gene3D" id="3.10.129.10">
    <property type="entry name" value="Hotdog Thioesterase"/>
    <property type="match status" value="1"/>
</dbReference>
<comment type="similarity">
    <text evidence="1">Belongs to the acyl coenzyme A hydrolase family.</text>
</comment>
<dbReference type="EMBL" id="PXYG01000002">
    <property type="protein sequence ID" value="PSJ46220.1"/>
    <property type="molecule type" value="Genomic_DNA"/>
</dbReference>
<dbReference type="GO" id="GO:0006637">
    <property type="term" value="P:acyl-CoA metabolic process"/>
    <property type="evidence" value="ECO:0007669"/>
    <property type="project" value="TreeGrafter"/>
</dbReference>
<evidence type="ECO:0000313" key="5">
    <source>
        <dbReference type="EMBL" id="PSJ46220.1"/>
    </source>
</evidence>
<feature type="domain" description="HotDog ACOT-type" evidence="4">
    <location>
        <begin position="7"/>
        <end position="122"/>
    </location>
</feature>
<organism evidence="5 6">
    <name type="scientific">Zobellella endophytica</name>
    <dbReference type="NCBI Taxonomy" id="2116700"/>
    <lineage>
        <taxon>Bacteria</taxon>
        <taxon>Pseudomonadati</taxon>
        <taxon>Pseudomonadota</taxon>
        <taxon>Gammaproteobacteria</taxon>
        <taxon>Aeromonadales</taxon>
        <taxon>Aeromonadaceae</taxon>
        <taxon>Zobellella</taxon>
    </lineage>
</organism>
<evidence type="ECO:0000313" key="6">
    <source>
        <dbReference type="Proteomes" id="UP000240243"/>
    </source>
</evidence>
<dbReference type="GO" id="GO:0005829">
    <property type="term" value="C:cytosol"/>
    <property type="evidence" value="ECO:0007669"/>
    <property type="project" value="TreeGrafter"/>
</dbReference>
<dbReference type="InterPro" id="IPR006683">
    <property type="entry name" value="Thioestr_dom"/>
</dbReference>
<dbReference type="InterPro" id="IPR033120">
    <property type="entry name" value="HOTDOG_ACOT"/>
</dbReference>
<protein>
    <submittedName>
        <fullName evidence="5">Acyl-CoA thioester hydrolase YciA</fullName>
    </submittedName>
</protein>
<dbReference type="PANTHER" id="PTHR11049:SF5">
    <property type="entry name" value="ACYL-COA THIOESTER HYDROLASE YCIA"/>
    <property type="match status" value="1"/>
</dbReference>
<dbReference type="NCBIfam" id="NF007970">
    <property type="entry name" value="PRK10694.1"/>
    <property type="match status" value="1"/>
</dbReference>
<reference evidence="5 6" key="1">
    <citation type="submission" date="2018-03" db="EMBL/GenBank/DDBJ databases">
        <title>The draft genome of Zobellella sp. 59N8.</title>
        <authorList>
            <person name="Liu L."/>
            <person name="Li L."/>
            <person name="Zhang X."/>
            <person name="Liang L."/>
            <person name="Wang T."/>
        </authorList>
    </citation>
    <scope>NUCLEOTIDE SEQUENCE [LARGE SCALE GENOMIC DNA]</scope>
    <source>
        <strain evidence="5 6">59N8</strain>
    </source>
</reference>
<dbReference type="PANTHER" id="PTHR11049">
    <property type="entry name" value="ACYL COENZYME A THIOESTER HYDROLASE"/>
    <property type="match status" value="1"/>
</dbReference>
<evidence type="ECO:0000259" key="4">
    <source>
        <dbReference type="PROSITE" id="PS51770"/>
    </source>
</evidence>
<evidence type="ECO:0000256" key="2">
    <source>
        <dbReference type="ARBA" id="ARBA00022801"/>
    </source>
</evidence>
<dbReference type="GO" id="GO:0009062">
    <property type="term" value="P:fatty acid catabolic process"/>
    <property type="evidence" value="ECO:0007669"/>
    <property type="project" value="TreeGrafter"/>
</dbReference>
<dbReference type="InterPro" id="IPR029069">
    <property type="entry name" value="HotDog_dom_sf"/>
</dbReference>
<sequence length="132" mass="14386">MTEQRSPRGELLLRTVAMPADTNANGDIFGGWIMSQMDLGGSILANEIALGRVCTVAVEGMTFHRPVQVGDVVCCYGELLKVGSSSIRIKLEVWVKPVLEPENANRYCVTEALFIYVAIDDNGCSRAVPRPD</sequence>
<dbReference type="FunFam" id="3.10.129.10:FF:000008">
    <property type="entry name" value="Acyl-CoA thioester hydrolase"/>
    <property type="match status" value="1"/>
</dbReference>
<dbReference type="PROSITE" id="PS51770">
    <property type="entry name" value="HOTDOG_ACOT"/>
    <property type="match status" value="1"/>
</dbReference>
<keyword evidence="6" id="KW-1185">Reference proteome</keyword>
<comment type="caution">
    <text evidence="5">The sequence shown here is derived from an EMBL/GenBank/DDBJ whole genome shotgun (WGS) entry which is preliminary data.</text>
</comment>
<dbReference type="CDD" id="cd03442">
    <property type="entry name" value="BFIT_BACH"/>
    <property type="match status" value="1"/>
</dbReference>
<dbReference type="Pfam" id="PF03061">
    <property type="entry name" value="4HBT"/>
    <property type="match status" value="1"/>
</dbReference>
<name>A0A2P7R7N7_9GAMM</name>
<dbReference type="SUPFAM" id="SSF54637">
    <property type="entry name" value="Thioesterase/thiol ester dehydrase-isomerase"/>
    <property type="match status" value="1"/>
</dbReference>
<gene>
    <name evidence="5" type="ORF">C7H85_06140</name>
</gene>